<evidence type="ECO:0000313" key="2">
    <source>
        <dbReference type="Proteomes" id="UP000278627"/>
    </source>
</evidence>
<accession>A0A0N4SXC4</accession>
<dbReference type="EMBL" id="UZAD01000012">
    <property type="protein sequence ID" value="VDN81503.1"/>
    <property type="molecule type" value="Genomic_DNA"/>
</dbReference>
<organism evidence="3">
    <name type="scientific">Brugia pahangi</name>
    <name type="common">Filarial nematode worm</name>
    <dbReference type="NCBI Taxonomy" id="6280"/>
    <lineage>
        <taxon>Eukaryota</taxon>
        <taxon>Metazoa</taxon>
        <taxon>Ecdysozoa</taxon>
        <taxon>Nematoda</taxon>
        <taxon>Chromadorea</taxon>
        <taxon>Rhabditida</taxon>
        <taxon>Spirurina</taxon>
        <taxon>Spiruromorpha</taxon>
        <taxon>Filarioidea</taxon>
        <taxon>Onchocercidae</taxon>
        <taxon>Brugia</taxon>
    </lineage>
</organism>
<dbReference type="Proteomes" id="UP000278627">
    <property type="component" value="Unassembled WGS sequence"/>
</dbReference>
<protein>
    <submittedName>
        <fullName evidence="3">Ovule protein</fullName>
    </submittedName>
</protein>
<reference evidence="3" key="1">
    <citation type="submission" date="2017-02" db="UniProtKB">
        <authorList>
            <consortium name="WormBaseParasite"/>
        </authorList>
    </citation>
    <scope>IDENTIFICATION</scope>
</reference>
<reference evidence="1 2" key="2">
    <citation type="submission" date="2018-11" db="EMBL/GenBank/DDBJ databases">
        <authorList>
            <consortium name="Pathogen Informatics"/>
        </authorList>
    </citation>
    <scope>NUCLEOTIDE SEQUENCE [LARGE SCALE GENOMIC DNA]</scope>
</reference>
<keyword evidence="2" id="KW-1185">Reference proteome</keyword>
<dbReference type="AlphaFoldDB" id="A0A0N4SXC4"/>
<evidence type="ECO:0000313" key="1">
    <source>
        <dbReference type="EMBL" id="VDN81503.1"/>
    </source>
</evidence>
<dbReference type="WBParaSite" id="BPAG_0000031601-mRNA-1">
    <property type="protein sequence ID" value="BPAG_0000031601-mRNA-1"/>
    <property type="gene ID" value="BPAG_0000031601"/>
</dbReference>
<gene>
    <name evidence="1" type="ORF">BPAG_LOCUS317</name>
</gene>
<proteinExistence type="predicted"/>
<evidence type="ECO:0000313" key="3">
    <source>
        <dbReference type="WBParaSite" id="BPAG_0000031601-mRNA-1"/>
    </source>
</evidence>
<sequence length="112" mass="13085">MRNETPSGFRANVVPAIGNHCYKVHFFRYEKFSGYRSTKRNLICFWNGGLPLDCQISGCIPLNKFSWLSANWIYSPLEQNVEQNPDFRTLPPSTKHHRCWKSEQLNADENAY</sequence>
<name>A0A0N4SXC4_BRUPA</name>